<feature type="domain" description="Aminotransferase class I/classII large" evidence="10">
    <location>
        <begin position="99"/>
        <end position="475"/>
    </location>
</feature>
<keyword evidence="4" id="KW-0963">Cytoplasm</keyword>
<dbReference type="PANTHER" id="PTHR42790:SF21">
    <property type="entry name" value="AROMATIC_AMINOADIPATE AMINOTRANSFERASE 1"/>
    <property type="match status" value="1"/>
</dbReference>
<gene>
    <name evidence="11" type="ordered locus">Ecym_7228</name>
</gene>
<keyword evidence="5" id="KW-0032">Aminotransferase</keyword>
<evidence type="ECO:0000313" key="12">
    <source>
        <dbReference type="Proteomes" id="UP000006790"/>
    </source>
</evidence>
<evidence type="ECO:0000256" key="2">
    <source>
        <dbReference type="ARBA" id="ARBA00004496"/>
    </source>
</evidence>
<dbReference type="EMBL" id="CP002503">
    <property type="protein sequence ID" value="AET41074.1"/>
    <property type="molecule type" value="Genomic_DNA"/>
</dbReference>
<dbReference type="GO" id="GO:0005737">
    <property type="term" value="C:cytoplasm"/>
    <property type="evidence" value="ECO:0007669"/>
    <property type="project" value="UniProtKB-SubCell"/>
</dbReference>
<dbReference type="GO" id="GO:0030170">
    <property type="term" value="F:pyridoxal phosphate binding"/>
    <property type="evidence" value="ECO:0007669"/>
    <property type="project" value="InterPro"/>
</dbReference>
<keyword evidence="12" id="KW-1185">Reference proteome</keyword>
<dbReference type="Proteomes" id="UP000006790">
    <property type="component" value="Chromosome 7"/>
</dbReference>
<dbReference type="GO" id="GO:0009074">
    <property type="term" value="P:aromatic amino acid family catabolic process"/>
    <property type="evidence" value="ECO:0007669"/>
    <property type="project" value="TreeGrafter"/>
</dbReference>
<evidence type="ECO:0000313" key="11">
    <source>
        <dbReference type="EMBL" id="AET41074.1"/>
    </source>
</evidence>
<sequence length="488" mass="55105">MTKGGLNSAMDLSHLLSDEAKRRKPSPIKTTMSYFEDPEIIFLGAGMPPAELFPLKSLSIEIPEMLSSKGDEGSVTGKLCKLAKDQENPKDIPLARALQYGNSRGQRELVSFLKEHIVKFHQIPYSDWDVLITAGSTQAWDASLRLFCNPGDSVLLESWTYSSSVEAAEAQGMYCVGVEIDGHGVVPEKLEWLLQNWDDLHPGRSLPKLLYVIPTGQNPMGVTLADERKPLIYNIIQKYDMVLIEDDPYYFLQMDPYKPKAERSASSLEESTNYWMDHHEEFAKSLTRSFLEWDVEGRVLRLESTSKTIAPGCRIGWIVAPKPLLDQYWNLQEVSIQASCGFVQAIFCGILNRWGQEGYIAWLITLRYQYTIKRNHCLDCCLEYLPLDFVRLIPPLAGMFFMVSFDASRHPDFESSFGKDPQKVEAHIYGKLVKNGVLLACGSWFKVNPSSNKNTTISFRGTFAAVDLLNMENGIKLLGSTLRKEFAL</sequence>
<dbReference type="InterPro" id="IPR015421">
    <property type="entry name" value="PyrdxlP-dep_Trfase_major"/>
</dbReference>
<evidence type="ECO:0000256" key="3">
    <source>
        <dbReference type="ARBA" id="ARBA00007441"/>
    </source>
</evidence>
<dbReference type="PANTHER" id="PTHR42790">
    <property type="entry name" value="AMINOTRANSFERASE"/>
    <property type="match status" value="1"/>
</dbReference>
<dbReference type="GO" id="GO:0047536">
    <property type="term" value="F:2-aminoadipate transaminase activity"/>
    <property type="evidence" value="ECO:0007669"/>
    <property type="project" value="TreeGrafter"/>
</dbReference>
<dbReference type="InterPro" id="IPR004839">
    <property type="entry name" value="Aminotransferase_I/II_large"/>
</dbReference>
<evidence type="ECO:0000256" key="1">
    <source>
        <dbReference type="ARBA" id="ARBA00001933"/>
    </source>
</evidence>
<dbReference type="InterPro" id="IPR050859">
    <property type="entry name" value="Class-I_PLP-dep_aminotransf"/>
</dbReference>
<dbReference type="SUPFAM" id="SSF53383">
    <property type="entry name" value="PLP-dependent transferases"/>
    <property type="match status" value="1"/>
</dbReference>
<dbReference type="OrthoDB" id="691673at2759"/>
<comment type="catalytic activity">
    <reaction evidence="8">
        <text>an aromatic L-alpha-amino acid + 2-oxoglutarate = an aromatic oxo-acid + L-glutamate</text>
        <dbReference type="Rhea" id="RHEA:17533"/>
        <dbReference type="ChEBI" id="CHEBI:16810"/>
        <dbReference type="ChEBI" id="CHEBI:29985"/>
        <dbReference type="ChEBI" id="CHEBI:73309"/>
        <dbReference type="ChEBI" id="CHEBI:84824"/>
        <dbReference type="EC" id="2.6.1.57"/>
    </reaction>
</comment>
<dbReference type="eggNOG" id="KOG0634">
    <property type="taxonomic scope" value="Eukaryota"/>
</dbReference>
<dbReference type="OMA" id="YYFIQMP"/>
<evidence type="ECO:0000256" key="5">
    <source>
        <dbReference type="ARBA" id="ARBA00022576"/>
    </source>
</evidence>
<dbReference type="GeneID" id="11472519"/>
<dbReference type="STRING" id="931890.G8JW59"/>
<reference evidence="12" key="1">
    <citation type="journal article" date="2012" name="G3 (Bethesda)">
        <title>Pichia sorbitophila, an interspecies yeast hybrid reveals early steps of genome resolution following polyploidization.</title>
        <authorList>
            <person name="Leh Louis V."/>
            <person name="Despons L."/>
            <person name="Friedrich A."/>
            <person name="Martin T."/>
            <person name="Durrens P."/>
            <person name="Casaregola S."/>
            <person name="Neuveglise C."/>
            <person name="Fairhead C."/>
            <person name="Marck C."/>
            <person name="Cruz J.A."/>
            <person name="Straub M.L."/>
            <person name="Kugler V."/>
            <person name="Sacerdot C."/>
            <person name="Uzunov Z."/>
            <person name="Thierry A."/>
            <person name="Weiss S."/>
            <person name="Bleykasten C."/>
            <person name="De Montigny J."/>
            <person name="Jacques N."/>
            <person name="Jung P."/>
            <person name="Lemaire M."/>
            <person name="Mallet S."/>
            <person name="Morel G."/>
            <person name="Richard G.F."/>
            <person name="Sarkar A."/>
            <person name="Savel G."/>
            <person name="Schacherer J."/>
            <person name="Seret M.L."/>
            <person name="Talla E."/>
            <person name="Samson G."/>
            <person name="Jubin C."/>
            <person name="Poulain J."/>
            <person name="Vacherie B."/>
            <person name="Barbe V."/>
            <person name="Pelletier E."/>
            <person name="Sherman D.J."/>
            <person name="Westhof E."/>
            <person name="Weissenbach J."/>
            <person name="Baret P.V."/>
            <person name="Wincker P."/>
            <person name="Gaillardin C."/>
            <person name="Dujon B."/>
            <person name="Souciet J.L."/>
        </authorList>
    </citation>
    <scope>NUCLEOTIDE SEQUENCE [LARGE SCALE GENOMIC DNA]</scope>
    <source>
        <strain evidence="12">CBS 270.75 / DBVPG 7215 / KCTC 17166 / NRRL Y-17582</strain>
    </source>
</reference>
<dbReference type="FunFam" id="3.40.640.10:FF:000074">
    <property type="entry name" value="Aromatic amino acid aminotransferase"/>
    <property type="match status" value="1"/>
</dbReference>
<keyword evidence="7" id="KW-0663">Pyridoxal phosphate</keyword>
<dbReference type="GO" id="GO:0008793">
    <property type="term" value="F:aromatic-amino-acid transaminase activity"/>
    <property type="evidence" value="ECO:0007669"/>
    <property type="project" value="TreeGrafter"/>
</dbReference>
<evidence type="ECO:0000256" key="9">
    <source>
        <dbReference type="ARBA" id="ARBA00067014"/>
    </source>
</evidence>
<evidence type="ECO:0000256" key="7">
    <source>
        <dbReference type="ARBA" id="ARBA00022898"/>
    </source>
</evidence>
<dbReference type="InParanoid" id="G8JW59"/>
<dbReference type="CDD" id="cd00609">
    <property type="entry name" value="AAT_like"/>
    <property type="match status" value="1"/>
</dbReference>
<dbReference type="GO" id="GO:0006571">
    <property type="term" value="P:tyrosine biosynthetic process"/>
    <property type="evidence" value="ECO:0007669"/>
    <property type="project" value="TreeGrafter"/>
</dbReference>
<comment type="similarity">
    <text evidence="3">Belongs to the class-I pyridoxal-phosphate-dependent aminotransferase family.</text>
</comment>
<evidence type="ECO:0000259" key="10">
    <source>
        <dbReference type="Pfam" id="PF00155"/>
    </source>
</evidence>
<dbReference type="RefSeq" id="XP_003647891.1">
    <property type="nucleotide sequence ID" value="XM_003647843.1"/>
</dbReference>
<dbReference type="HOGENOM" id="CLU_017584_0_5_1"/>
<dbReference type="GO" id="GO:0019878">
    <property type="term" value="P:lysine biosynthetic process via aminoadipic acid"/>
    <property type="evidence" value="ECO:0007669"/>
    <property type="project" value="TreeGrafter"/>
</dbReference>
<dbReference type="Gene3D" id="3.40.640.10">
    <property type="entry name" value="Type I PLP-dependent aspartate aminotransferase-like (Major domain)"/>
    <property type="match status" value="1"/>
</dbReference>
<dbReference type="InterPro" id="IPR015424">
    <property type="entry name" value="PyrdxlP-dep_Trfase"/>
</dbReference>
<evidence type="ECO:0000256" key="4">
    <source>
        <dbReference type="ARBA" id="ARBA00022490"/>
    </source>
</evidence>
<dbReference type="AlphaFoldDB" id="G8JW59"/>
<accession>G8JW59</accession>
<dbReference type="Pfam" id="PF00155">
    <property type="entry name" value="Aminotran_1_2"/>
    <property type="match status" value="1"/>
</dbReference>
<name>G8JW59_ERECY</name>
<organism evidence="11 12">
    <name type="scientific">Eremothecium cymbalariae (strain CBS 270.75 / DBVPG 7215 / KCTC 17166 / NRRL Y-17582)</name>
    <name type="common">Yeast</name>
    <dbReference type="NCBI Taxonomy" id="931890"/>
    <lineage>
        <taxon>Eukaryota</taxon>
        <taxon>Fungi</taxon>
        <taxon>Dikarya</taxon>
        <taxon>Ascomycota</taxon>
        <taxon>Saccharomycotina</taxon>
        <taxon>Saccharomycetes</taxon>
        <taxon>Saccharomycetales</taxon>
        <taxon>Saccharomycetaceae</taxon>
        <taxon>Eremothecium</taxon>
    </lineage>
</organism>
<dbReference type="KEGG" id="erc:Ecym_7228"/>
<keyword evidence="6" id="KW-0808">Transferase</keyword>
<evidence type="ECO:0000256" key="6">
    <source>
        <dbReference type="ARBA" id="ARBA00022679"/>
    </source>
</evidence>
<dbReference type="EC" id="2.6.1.57" evidence="9"/>
<proteinExistence type="inferred from homology"/>
<comment type="cofactor">
    <cofactor evidence="1">
        <name>pyridoxal 5'-phosphate</name>
        <dbReference type="ChEBI" id="CHEBI:597326"/>
    </cofactor>
</comment>
<protein>
    <recommendedName>
        <fullName evidence="9">aromatic-amino-acid transaminase</fullName>
        <ecNumber evidence="9">2.6.1.57</ecNumber>
    </recommendedName>
</protein>
<dbReference type="FunCoup" id="G8JW59">
    <property type="interactions" value="254"/>
</dbReference>
<evidence type="ECO:0000256" key="8">
    <source>
        <dbReference type="ARBA" id="ARBA00051993"/>
    </source>
</evidence>
<comment type="subcellular location">
    <subcellularLocation>
        <location evidence="2">Cytoplasm</location>
    </subcellularLocation>
</comment>